<keyword evidence="8" id="KW-1185">Reference proteome</keyword>
<comment type="similarity">
    <text evidence="1">Belongs to the LysR transcriptional regulatory family.</text>
</comment>
<evidence type="ECO:0000256" key="4">
    <source>
        <dbReference type="ARBA" id="ARBA00023163"/>
    </source>
</evidence>
<feature type="region of interest" description="Disordered" evidence="5">
    <location>
        <begin position="296"/>
        <end position="330"/>
    </location>
</feature>
<protein>
    <submittedName>
        <fullName evidence="7">LysR family transcriptional regulator</fullName>
    </submittedName>
</protein>
<dbReference type="Gene3D" id="1.10.10.10">
    <property type="entry name" value="Winged helix-like DNA-binding domain superfamily/Winged helix DNA-binding domain"/>
    <property type="match status" value="1"/>
</dbReference>
<evidence type="ECO:0000256" key="2">
    <source>
        <dbReference type="ARBA" id="ARBA00023015"/>
    </source>
</evidence>
<evidence type="ECO:0000259" key="6">
    <source>
        <dbReference type="PROSITE" id="PS50931"/>
    </source>
</evidence>
<dbReference type="SUPFAM" id="SSF46785">
    <property type="entry name" value="Winged helix' DNA-binding domain"/>
    <property type="match status" value="1"/>
</dbReference>
<feature type="compositionally biased region" description="Basic residues" evidence="5">
    <location>
        <begin position="321"/>
        <end position="330"/>
    </location>
</feature>
<dbReference type="CDD" id="cd08423">
    <property type="entry name" value="PBP2_LTTR_like_6"/>
    <property type="match status" value="1"/>
</dbReference>
<dbReference type="GO" id="GO:0003700">
    <property type="term" value="F:DNA-binding transcription factor activity"/>
    <property type="evidence" value="ECO:0007669"/>
    <property type="project" value="InterPro"/>
</dbReference>
<dbReference type="Proteomes" id="UP000657385">
    <property type="component" value="Unassembled WGS sequence"/>
</dbReference>
<name>A0A931BBR9_9ACTN</name>
<dbReference type="PANTHER" id="PTHR30346:SF29">
    <property type="entry name" value="LYSR SUBSTRATE-BINDING"/>
    <property type="match status" value="1"/>
</dbReference>
<dbReference type="InterPro" id="IPR036388">
    <property type="entry name" value="WH-like_DNA-bd_sf"/>
</dbReference>
<proteinExistence type="inferred from homology"/>
<dbReference type="Pfam" id="PF00126">
    <property type="entry name" value="HTH_1"/>
    <property type="match status" value="1"/>
</dbReference>
<organism evidence="7 8">
    <name type="scientific">Streptacidiphilus fuscans</name>
    <dbReference type="NCBI Taxonomy" id="2789292"/>
    <lineage>
        <taxon>Bacteria</taxon>
        <taxon>Bacillati</taxon>
        <taxon>Actinomycetota</taxon>
        <taxon>Actinomycetes</taxon>
        <taxon>Kitasatosporales</taxon>
        <taxon>Streptomycetaceae</taxon>
        <taxon>Streptacidiphilus</taxon>
    </lineage>
</organism>
<feature type="compositionally biased region" description="Low complexity" evidence="5">
    <location>
        <begin position="300"/>
        <end position="318"/>
    </location>
</feature>
<dbReference type="InterPro" id="IPR036390">
    <property type="entry name" value="WH_DNA-bd_sf"/>
</dbReference>
<dbReference type="PANTHER" id="PTHR30346">
    <property type="entry name" value="TRANSCRIPTIONAL DUAL REGULATOR HCAR-RELATED"/>
    <property type="match status" value="1"/>
</dbReference>
<keyword evidence="2" id="KW-0805">Transcription regulation</keyword>
<dbReference type="RefSeq" id="WP_196195679.1">
    <property type="nucleotide sequence ID" value="NZ_JADPRT010000008.1"/>
</dbReference>
<accession>A0A931BBR9</accession>
<dbReference type="PROSITE" id="PS50931">
    <property type="entry name" value="HTH_LYSR"/>
    <property type="match status" value="1"/>
</dbReference>
<comment type="caution">
    <text evidence="7">The sequence shown here is derived from an EMBL/GenBank/DDBJ whole genome shotgun (WGS) entry which is preliminary data.</text>
</comment>
<reference evidence="7" key="1">
    <citation type="submission" date="2020-11" db="EMBL/GenBank/DDBJ databases">
        <title>Isolation and identification of active actinomycetes.</title>
        <authorList>
            <person name="Yu B."/>
        </authorList>
    </citation>
    <scope>NUCLEOTIDE SEQUENCE</scope>
    <source>
        <strain evidence="7">NEAU-YB345</strain>
    </source>
</reference>
<evidence type="ECO:0000313" key="7">
    <source>
        <dbReference type="EMBL" id="MBF9070515.1"/>
    </source>
</evidence>
<dbReference type="InterPro" id="IPR005119">
    <property type="entry name" value="LysR_subst-bd"/>
</dbReference>
<dbReference type="Gene3D" id="3.40.190.10">
    <property type="entry name" value="Periplasmic binding protein-like II"/>
    <property type="match status" value="2"/>
</dbReference>
<keyword evidence="3" id="KW-0238">DNA-binding</keyword>
<sequence length="330" mass="35560">MMDLGRLRALHAVAVHGSVGRAAAALGYTPSAISQQISKLERETRTPLLEKRGRGVVLTDAAQELAQTAQAVLALVEQAEVGLEARRGEVTGRLFLAAFATAARGLLPTVLADLSAEHPELELRVLESDPYLMAELVARGEIDLAVVQDWPNTPLATPEGVCRRRLGEDPVDVVLPADHPLAAREVLTVEELKGQRWVNTPPGTICHDWLLQTLREAGEDPDTRFQATEFDTQIALIRAGLCIGLVPRLGRAPLPAGVVARPIVPEPVRRVSVLWREHATRRPAIAAALAALHRHWPQRSAAPEPECSPASATAPAAAREAKHHRSGSGR</sequence>
<dbReference type="Pfam" id="PF03466">
    <property type="entry name" value="LysR_substrate"/>
    <property type="match status" value="1"/>
</dbReference>
<gene>
    <name evidence="7" type="ORF">I2501_21045</name>
</gene>
<dbReference type="GO" id="GO:0032993">
    <property type="term" value="C:protein-DNA complex"/>
    <property type="evidence" value="ECO:0007669"/>
    <property type="project" value="TreeGrafter"/>
</dbReference>
<feature type="domain" description="HTH lysR-type" evidence="6">
    <location>
        <begin position="2"/>
        <end position="59"/>
    </location>
</feature>
<dbReference type="InterPro" id="IPR000847">
    <property type="entry name" value="LysR_HTH_N"/>
</dbReference>
<evidence type="ECO:0000256" key="1">
    <source>
        <dbReference type="ARBA" id="ARBA00009437"/>
    </source>
</evidence>
<evidence type="ECO:0000256" key="5">
    <source>
        <dbReference type="SAM" id="MobiDB-lite"/>
    </source>
</evidence>
<evidence type="ECO:0000256" key="3">
    <source>
        <dbReference type="ARBA" id="ARBA00023125"/>
    </source>
</evidence>
<dbReference type="EMBL" id="JADPRT010000008">
    <property type="protein sequence ID" value="MBF9070515.1"/>
    <property type="molecule type" value="Genomic_DNA"/>
</dbReference>
<dbReference type="AlphaFoldDB" id="A0A931BBR9"/>
<dbReference type="GO" id="GO:0003677">
    <property type="term" value="F:DNA binding"/>
    <property type="evidence" value="ECO:0007669"/>
    <property type="project" value="UniProtKB-KW"/>
</dbReference>
<evidence type="ECO:0000313" key="8">
    <source>
        <dbReference type="Proteomes" id="UP000657385"/>
    </source>
</evidence>
<dbReference type="SUPFAM" id="SSF53850">
    <property type="entry name" value="Periplasmic binding protein-like II"/>
    <property type="match status" value="1"/>
</dbReference>
<keyword evidence="4" id="KW-0804">Transcription</keyword>